<organism evidence="12 13">
    <name type="scientific">Spodoptera frugiperda</name>
    <name type="common">Fall armyworm</name>
    <dbReference type="NCBI Taxonomy" id="7108"/>
    <lineage>
        <taxon>Eukaryota</taxon>
        <taxon>Metazoa</taxon>
        <taxon>Ecdysozoa</taxon>
        <taxon>Arthropoda</taxon>
        <taxon>Hexapoda</taxon>
        <taxon>Insecta</taxon>
        <taxon>Pterygota</taxon>
        <taxon>Neoptera</taxon>
        <taxon>Endopterygota</taxon>
        <taxon>Lepidoptera</taxon>
        <taxon>Glossata</taxon>
        <taxon>Ditrysia</taxon>
        <taxon>Noctuoidea</taxon>
        <taxon>Noctuidae</taxon>
        <taxon>Amphipyrinae</taxon>
        <taxon>Spodoptera</taxon>
    </lineage>
</organism>
<dbReference type="PANTHER" id="PTHR24276:SF91">
    <property type="entry name" value="AT26814P-RELATED"/>
    <property type="match status" value="1"/>
</dbReference>
<dbReference type="PRINTS" id="PR00722">
    <property type="entry name" value="CHYMOTRYPSIN"/>
</dbReference>
<evidence type="ECO:0000256" key="5">
    <source>
        <dbReference type="ARBA" id="ARBA00022801"/>
    </source>
</evidence>
<dbReference type="SMART" id="SM00020">
    <property type="entry name" value="Tryp_SPc"/>
    <property type="match status" value="1"/>
</dbReference>
<feature type="domain" description="Peptidase S1" evidence="11">
    <location>
        <begin position="35"/>
        <end position="260"/>
    </location>
</feature>
<dbReference type="Pfam" id="PF00089">
    <property type="entry name" value="Trypsin"/>
    <property type="match status" value="1"/>
</dbReference>
<dbReference type="Proteomes" id="UP000829999">
    <property type="component" value="Chromosome 1"/>
</dbReference>
<evidence type="ECO:0000256" key="3">
    <source>
        <dbReference type="ARBA" id="ARBA00022656"/>
    </source>
</evidence>
<dbReference type="InterPro" id="IPR001254">
    <property type="entry name" value="Trypsin_dom"/>
</dbReference>
<dbReference type="GeneID" id="118273752"/>
<keyword evidence="4" id="KW-0645">Protease</keyword>
<evidence type="ECO:0000256" key="4">
    <source>
        <dbReference type="ARBA" id="ARBA00022670"/>
    </source>
</evidence>
<dbReference type="PANTHER" id="PTHR24276">
    <property type="entry name" value="POLYSERASE-RELATED"/>
    <property type="match status" value="1"/>
</dbReference>
<dbReference type="AlphaFoldDB" id="A0A9R0DAX1"/>
<dbReference type="CDD" id="cd00190">
    <property type="entry name" value="Tryp_SPc"/>
    <property type="match status" value="1"/>
</dbReference>
<evidence type="ECO:0000256" key="10">
    <source>
        <dbReference type="ARBA" id="ARBA00084094"/>
    </source>
</evidence>
<comment type="subcellular location">
    <subcellularLocation>
        <location evidence="1">Secreted</location>
        <location evidence="1">Extracellular space</location>
    </subcellularLocation>
</comment>
<evidence type="ECO:0000256" key="8">
    <source>
        <dbReference type="ARBA" id="ARBA00023240"/>
    </source>
</evidence>
<keyword evidence="6" id="KW-0720">Serine protease</keyword>
<dbReference type="Gene3D" id="2.40.10.10">
    <property type="entry name" value="Trypsin-like serine proteases"/>
    <property type="match status" value="1"/>
</dbReference>
<protein>
    <submittedName>
        <fullName evidence="13">Trypsin alpha-3-like</fullName>
    </submittedName>
</protein>
<dbReference type="GO" id="GO:0004252">
    <property type="term" value="F:serine-type endopeptidase activity"/>
    <property type="evidence" value="ECO:0007669"/>
    <property type="project" value="InterPro"/>
</dbReference>
<evidence type="ECO:0000313" key="13">
    <source>
        <dbReference type="RefSeq" id="XP_035446797.2"/>
    </source>
</evidence>
<dbReference type="GO" id="GO:0090729">
    <property type="term" value="F:toxin activity"/>
    <property type="evidence" value="ECO:0007669"/>
    <property type="project" value="UniProtKB-KW"/>
</dbReference>
<dbReference type="InterPro" id="IPR050430">
    <property type="entry name" value="Peptidase_S1"/>
</dbReference>
<dbReference type="InterPro" id="IPR009003">
    <property type="entry name" value="Peptidase_S1_PA"/>
</dbReference>
<dbReference type="OrthoDB" id="546450at2759"/>
<dbReference type="RefSeq" id="XP_035446797.2">
    <property type="nucleotide sequence ID" value="XM_035590904.2"/>
</dbReference>
<dbReference type="InterPro" id="IPR043504">
    <property type="entry name" value="Peptidase_S1_PA_chymotrypsin"/>
</dbReference>
<comment type="function">
    <text evidence="9">Fibrinolytic activity; shows preferential cleavage of Arg-Gly bonds in all three fibrinogen chains. Contact with the caterpillars causes severe bleeding, due the anticoagulant effect of the protein.</text>
</comment>
<name>A0A9R0DAX1_SPOFR</name>
<comment type="similarity">
    <text evidence="2">Belongs to the peptidase S1 family.</text>
</comment>
<proteinExistence type="inferred from homology"/>
<keyword evidence="5" id="KW-0378">Hydrolase</keyword>
<evidence type="ECO:0000313" key="12">
    <source>
        <dbReference type="Proteomes" id="UP000829999"/>
    </source>
</evidence>
<evidence type="ECO:0000256" key="2">
    <source>
        <dbReference type="ARBA" id="ARBA00007664"/>
    </source>
</evidence>
<evidence type="ECO:0000259" key="11">
    <source>
        <dbReference type="PROSITE" id="PS50240"/>
    </source>
</evidence>
<evidence type="ECO:0000256" key="1">
    <source>
        <dbReference type="ARBA" id="ARBA00004239"/>
    </source>
</evidence>
<accession>A0A9R0DAX1</accession>
<gene>
    <name evidence="13" type="primary">LOC118273752</name>
</gene>
<reference evidence="13" key="1">
    <citation type="submission" date="2025-08" db="UniProtKB">
        <authorList>
            <consortium name="RefSeq"/>
        </authorList>
    </citation>
    <scope>IDENTIFICATION</scope>
    <source>
        <tissue evidence="13">Whole larval tissue</tissue>
    </source>
</reference>
<dbReference type="FunFam" id="2.40.10.10:FF:000068">
    <property type="entry name" value="transmembrane protease serine 2"/>
    <property type="match status" value="1"/>
</dbReference>
<keyword evidence="3" id="KW-0800">Toxin</keyword>
<dbReference type="GO" id="GO:0006508">
    <property type="term" value="P:proteolysis"/>
    <property type="evidence" value="ECO:0007669"/>
    <property type="project" value="UniProtKB-KW"/>
</dbReference>
<keyword evidence="12" id="KW-1185">Reference proteome</keyword>
<evidence type="ECO:0000256" key="6">
    <source>
        <dbReference type="ARBA" id="ARBA00022825"/>
    </source>
</evidence>
<dbReference type="SUPFAM" id="SSF50494">
    <property type="entry name" value="Trypsin-like serine proteases"/>
    <property type="match status" value="1"/>
</dbReference>
<keyword evidence="10" id="KW-1205">Fibrinolytic toxin</keyword>
<dbReference type="InterPro" id="IPR001314">
    <property type="entry name" value="Peptidase_S1A"/>
</dbReference>
<dbReference type="PROSITE" id="PS50240">
    <property type="entry name" value="TRYPSIN_DOM"/>
    <property type="match status" value="1"/>
</dbReference>
<sequence>MLKKGFGILFILTFFYVNLYSEAKHRLKKDFGPRVVGGKNVSVEQYPHSIQFFNLGAMCGGVILNSWTLLTSAHCLENNRDIDEMVVQIGARHMYDVQAKMHNLQHFVVHEDYNKRIPFSNDIAILFVKKPIQFSKRAKKAILVDNNRWMSPKEKKFVVTGRGLTQFNGSLSDQIKMAVLKYVPAQECSRLHDLELSPDMFCLYGDGKRDTCRGDSGGGVLWRGNLVGLTSHGDGCAKKNKPSVYTNLWYFRHWIKKEMSKFVKLYCRRQNKKKLKRRNKKSKNML</sequence>
<dbReference type="GO" id="GO:0005576">
    <property type="term" value="C:extracellular region"/>
    <property type="evidence" value="ECO:0007669"/>
    <property type="project" value="UniProtKB-SubCell"/>
</dbReference>
<keyword evidence="7" id="KW-1015">Disulfide bond</keyword>
<keyword evidence="8" id="KW-1199">Hemostasis impairing toxin</keyword>
<evidence type="ECO:0000256" key="9">
    <source>
        <dbReference type="ARBA" id="ARBA00055534"/>
    </source>
</evidence>
<evidence type="ECO:0000256" key="7">
    <source>
        <dbReference type="ARBA" id="ARBA00023157"/>
    </source>
</evidence>